<dbReference type="SUPFAM" id="SSF49899">
    <property type="entry name" value="Concanavalin A-like lectins/glucanases"/>
    <property type="match status" value="1"/>
</dbReference>
<comment type="similarity">
    <text evidence="1 6">Belongs to the glycosyl hydrolase 43 family.</text>
</comment>
<dbReference type="CDD" id="cd08999">
    <property type="entry name" value="GH43_ABN-like"/>
    <property type="match status" value="1"/>
</dbReference>
<gene>
    <name evidence="8" type="ORF">GCM10007103_31290</name>
</gene>
<dbReference type="GO" id="GO:0005975">
    <property type="term" value="P:carbohydrate metabolic process"/>
    <property type="evidence" value="ECO:0007669"/>
    <property type="project" value="InterPro"/>
</dbReference>
<dbReference type="Pfam" id="PF17851">
    <property type="entry name" value="GH43_C2"/>
    <property type="match status" value="1"/>
</dbReference>
<dbReference type="InterPro" id="IPR051795">
    <property type="entry name" value="Glycosyl_Hydrlase_43"/>
</dbReference>
<dbReference type="InterPro" id="IPR041542">
    <property type="entry name" value="GH43_C2"/>
</dbReference>
<evidence type="ECO:0000256" key="5">
    <source>
        <dbReference type="PIRSR" id="PIRSR606710-2"/>
    </source>
</evidence>
<evidence type="ECO:0000259" key="7">
    <source>
        <dbReference type="Pfam" id="PF17851"/>
    </source>
</evidence>
<sequence length="534" mass="60717">MSLYVSLLKSGRFLLYILIITQLVSCAEGKEEKKNLNGQEKNNATMQIQNPVLPGDFADPSVVRTGNEYWATATSSEWAPLFPLLHSTDLENWEIVDHVFPEGLPEWAEAHFWAPEIAYDNNKYYIYYTAKKKEGPLCVGVASSDNPEGPYEDHGPIICQEAGAIDGFQIRDDEGKLFLIWKEDGNSRGEPTPMWGQQMNEERTELIGDRFELFRNDPETWEGNLVEGAYLLKKNGFYYTFYSGDACCGRECTYGIGVARARTLQGPWEKYENNPLKRENDQWKCAGHGSMVQDEAGRYFFLYHAYRKDGSVYTGRQGMLAEVTWKEDGWPEFKETNTVTGTRKDNKKWNFEDNFETEELSKTWQWPVGNPPTYELSRESLILESKTENLGAVLAQRTLSPDYEAITSIEIKENLLGEHGMAAIGDQNNALGISYSGGKVVVWKIEQNKRTEVTQVKAPEVNEIFFKMGVEDGENYSFFWSEDGKQWHVLGEGASVNGFYLPPWDRAVRIGLVSKGEPGTEIAFNSFTIEMKND</sequence>
<keyword evidence="9" id="KW-1185">Reference proteome</keyword>
<evidence type="ECO:0000313" key="9">
    <source>
        <dbReference type="Proteomes" id="UP000610456"/>
    </source>
</evidence>
<dbReference type="AlphaFoldDB" id="A0A918SLN4"/>
<dbReference type="SUPFAM" id="SSF75005">
    <property type="entry name" value="Arabinanase/levansucrase/invertase"/>
    <property type="match status" value="1"/>
</dbReference>
<reference evidence="8" key="1">
    <citation type="journal article" date="2014" name="Int. J. Syst. Evol. Microbiol.">
        <title>Complete genome sequence of Corynebacterium casei LMG S-19264T (=DSM 44701T), isolated from a smear-ripened cheese.</title>
        <authorList>
            <consortium name="US DOE Joint Genome Institute (JGI-PGF)"/>
            <person name="Walter F."/>
            <person name="Albersmeier A."/>
            <person name="Kalinowski J."/>
            <person name="Ruckert C."/>
        </authorList>
    </citation>
    <scope>NUCLEOTIDE SEQUENCE</scope>
    <source>
        <strain evidence="8">KCTC 12719</strain>
    </source>
</reference>
<keyword evidence="2 6" id="KW-0378">Hydrolase</keyword>
<feature type="active site" description="Proton donor" evidence="4">
    <location>
        <position position="227"/>
    </location>
</feature>
<protein>
    <submittedName>
        <fullName evidence="8">Beta-xylosidase</fullName>
    </submittedName>
</protein>
<dbReference type="InterPro" id="IPR013320">
    <property type="entry name" value="ConA-like_dom_sf"/>
</dbReference>
<name>A0A918SLN4_9FLAO</name>
<organism evidence="8 9">
    <name type="scientific">Salinimicrobium marinum</name>
    <dbReference type="NCBI Taxonomy" id="680283"/>
    <lineage>
        <taxon>Bacteria</taxon>
        <taxon>Pseudomonadati</taxon>
        <taxon>Bacteroidota</taxon>
        <taxon>Flavobacteriia</taxon>
        <taxon>Flavobacteriales</taxon>
        <taxon>Flavobacteriaceae</taxon>
        <taxon>Salinimicrobium</taxon>
    </lineage>
</organism>
<feature type="active site" description="Proton acceptor" evidence="4">
    <location>
        <position position="59"/>
    </location>
</feature>
<dbReference type="Gene3D" id="2.115.10.20">
    <property type="entry name" value="Glycosyl hydrolase domain, family 43"/>
    <property type="match status" value="1"/>
</dbReference>
<dbReference type="Gene3D" id="2.60.120.200">
    <property type="match status" value="1"/>
</dbReference>
<evidence type="ECO:0000256" key="2">
    <source>
        <dbReference type="ARBA" id="ARBA00022801"/>
    </source>
</evidence>
<dbReference type="Proteomes" id="UP000610456">
    <property type="component" value="Unassembled WGS sequence"/>
</dbReference>
<dbReference type="PANTHER" id="PTHR42812:SF5">
    <property type="entry name" value="ENDO-ARABINASE"/>
    <property type="match status" value="1"/>
</dbReference>
<reference evidence="8" key="2">
    <citation type="submission" date="2020-09" db="EMBL/GenBank/DDBJ databases">
        <authorList>
            <person name="Sun Q."/>
            <person name="Kim S."/>
        </authorList>
    </citation>
    <scope>NUCLEOTIDE SEQUENCE</scope>
    <source>
        <strain evidence="8">KCTC 12719</strain>
    </source>
</reference>
<dbReference type="GO" id="GO:0004553">
    <property type="term" value="F:hydrolase activity, hydrolyzing O-glycosyl compounds"/>
    <property type="evidence" value="ECO:0007669"/>
    <property type="project" value="InterPro"/>
</dbReference>
<evidence type="ECO:0000256" key="3">
    <source>
        <dbReference type="ARBA" id="ARBA00023295"/>
    </source>
</evidence>
<keyword evidence="3 6" id="KW-0326">Glycosidase</keyword>
<comment type="caution">
    <text evidence="8">The sequence shown here is derived from an EMBL/GenBank/DDBJ whole genome shotgun (WGS) entry which is preliminary data.</text>
</comment>
<feature type="domain" description="Beta-xylosidase C-terminal Concanavalin A-like" evidence="7">
    <location>
        <begin position="353"/>
        <end position="493"/>
    </location>
</feature>
<feature type="site" description="Important for catalytic activity, responsible for pKa modulation of the active site Glu and correct orientation of both the proton donor and substrate" evidence="5">
    <location>
        <position position="166"/>
    </location>
</feature>
<dbReference type="EMBL" id="BMXB01000018">
    <property type="protein sequence ID" value="GHA48100.1"/>
    <property type="molecule type" value="Genomic_DNA"/>
</dbReference>
<evidence type="ECO:0000313" key="8">
    <source>
        <dbReference type="EMBL" id="GHA48100.1"/>
    </source>
</evidence>
<evidence type="ECO:0000256" key="1">
    <source>
        <dbReference type="ARBA" id="ARBA00009865"/>
    </source>
</evidence>
<dbReference type="InterPro" id="IPR023296">
    <property type="entry name" value="Glyco_hydro_beta-prop_sf"/>
</dbReference>
<evidence type="ECO:0000256" key="4">
    <source>
        <dbReference type="PIRSR" id="PIRSR606710-1"/>
    </source>
</evidence>
<dbReference type="PANTHER" id="PTHR42812">
    <property type="entry name" value="BETA-XYLOSIDASE"/>
    <property type="match status" value="1"/>
</dbReference>
<evidence type="ECO:0000256" key="6">
    <source>
        <dbReference type="RuleBase" id="RU361187"/>
    </source>
</evidence>
<dbReference type="InterPro" id="IPR006710">
    <property type="entry name" value="Glyco_hydro_43"/>
</dbReference>
<dbReference type="Pfam" id="PF04616">
    <property type="entry name" value="Glyco_hydro_43"/>
    <property type="match status" value="1"/>
</dbReference>
<proteinExistence type="inferred from homology"/>
<accession>A0A918SLN4</accession>